<dbReference type="PIRSF" id="PIRSF015582">
    <property type="entry name" value="Cit_lyase_B"/>
    <property type="match status" value="1"/>
</dbReference>
<feature type="domain" description="HpcH/HpaI aldolase/citrate lyase" evidence="5">
    <location>
        <begin position="5"/>
        <end position="217"/>
    </location>
</feature>
<dbReference type="InterPro" id="IPR015813">
    <property type="entry name" value="Pyrv/PenolPyrv_kinase-like_dom"/>
</dbReference>
<reference evidence="6 7" key="1">
    <citation type="journal article" date="2019" name="Int. J. Syst. Evol. Microbiol.">
        <title>The Global Catalogue of Microorganisms (GCM) 10K type strain sequencing project: providing services to taxonomists for standard genome sequencing and annotation.</title>
        <authorList>
            <consortium name="The Broad Institute Genomics Platform"/>
            <consortium name="The Broad Institute Genome Sequencing Center for Infectious Disease"/>
            <person name="Wu L."/>
            <person name="Ma J."/>
        </authorList>
    </citation>
    <scope>NUCLEOTIDE SEQUENCE [LARGE SCALE GENOMIC DNA]</scope>
    <source>
        <strain evidence="6 7">SKJ47</strain>
    </source>
</reference>
<sequence>MRYSRSYLFVPATDTEALERAREGPADAIVLDMEDALKPPAKPDGRRTARAALEERSRDSKPHVVRVNGLDTEWGVSDLEVLLSTERPPDALLLPDVRSESDVDVVDDLVREAGHEDETGIVPLVERPAAVFRAHEIARASPLISALAFGMGDLRRHLGTLAQSDADVSLPRYLVSLAASAVDVPAVDTPYLQRDDPTGLRTDTREGRRMGYDAKLTFLPDQIPEINELFTPSIEEVERSRHFIDAFESAPDEKGAIYVDGTFLDKPVVEAHRERVVRAAKHGVDPSG</sequence>
<evidence type="ECO:0000313" key="6">
    <source>
        <dbReference type="EMBL" id="MFC6893603.1"/>
    </source>
</evidence>
<dbReference type="PANTHER" id="PTHR32308:SF0">
    <property type="entry name" value="HPCH_HPAI ALDOLASE_CITRATE LYASE DOMAIN-CONTAINING PROTEIN"/>
    <property type="match status" value="1"/>
</dbReference>
<proteinExistence type="predicted"/>
<dbReference type="Gene3D" id="3.20.20.60">
    <property type="entry name" value="Phosphoenolpyruvate-binding domains"/>
    <property type="match status" value="1"/>
</dbReference>
<evidence type="ECO:0000256" key="3">
    <source>
        <dbReference type="ARBA" id="ARBA00022842"/>
    </source>
</evidence>
<dbReference type="Pfam" id="PF03328">
    <property type="entry name" value="HpcH_HpaI"/>
    <property type="match status" value="1"/>
</dbReference>
<keyword evidence="7" id="KW-1185">Reference proteome</keyword>
<accession>A0ABD5UWS8</accession>
<evidence type="ECO:0000256" key="2">
    <source>
        <dbReference type="ARBA" id="ARBA00022723"/>
    </source>
</evidence>
<comment type="cofactor">
    <cofactor evidence="1">
        <name>Mg(2+)</name>
        <dbReference type="ChEBI" id="CHEBI:18420"/>
    </cofactor>
</comment>
<keyword evidence="2" id="KW-0479">Metal-binding</keyword>
<feature type="region of interest" description="Disordered" evidence="4">
    <location>
        <begin position="38"/>
        <end position="61"/>
    </location>
</feature>
<evidence type="ECO:0000313" key="7">
    <source>
        <dbReference type="Proteomes" id="UP001596296"/>
    </source>
</evidence>
<dbReference type="InterPro" id="IPR011206">
    <property type="entry name" value="Citrate_lyase_beta/mcl1/mcl2"/>
</dbReference>
<keyword evidence="3" id="KW-0460">Magnesium</keyword>
<dbReference type="GO" id="GO:0046872">
    <property type="term" value="F:metal ion binding"/>
    <property type="evidence" value="ECO:0007669"/>
    <property type="project" value="UniProtKB-KW"/>
</dbReference>
<comment type="caution">
    <text evidence="6">The sequence shown here is derived from an EMBL/GenBank/DDBJ whole genome shotgun (WGS) entry which is preliminary data.</text>
</comment>
<keyword evidence="6" id="KW-0456">Lyase</keyword>
<dbReference type="GO" id="GO:0016829">
    <property type="term" value="F:lyase activity"/>
    <property type="evidence" value="ECO:0007669"/>
    <property type="project" value="UniProtKB-KW"/>
</dbReference>
<gene>
    <name evidence="6" type="ORF">ACFQE9_13445</name>
</gene>
<evidence type="ECO:0000259" key="5">
    <source>
        <dbReference type="Pfam" id="PF03328"/>
    </source>
</evidence>
<name>A0ABD5UWS8_9EURY</name>
<dbReference type="RefSeq" id="WP_379745698.1">
    <property type="nucleotide sequence ID" value="NZ_JBHSVN010000001.1"/>
</dbReference>
<dbReference type="Proteomes" id="UP001596296">
    <property type="component" value="Unassembled WGS sequence"/>
</dbReference>
<dbReference type="EMBL" id="JBHSXL010000010">
    <property type="protein sequence ID" value="MFC6893603.1"/>
    <property type="molecule type" value="Genomic_DNA"/>
</dbReference>
<evidence type="ECO:0000256" key="1">
    <source>
        <dbReference type="ARBA" id="ARBA00001946"/>
    </source>
</evidence>
<dbReference type="InterPro" id="IPR005000">
    <property type="entry name" value="Aldolase/citrate-lyase_domain"/>
</dbReference>
<organism evidence="6 7">
    <name type="scientific">Halopenitus salinus</name>
    <dbReference type="NCBI Taxonomy" id="1198295"/>
    <lineage>
        <taxon>Archaea</taxon>
        <taxon>Methanobacteriati</taxon>
        <taxon>Methanobacteriota</taxon>
        <taxon>Stenosarchaea group</taxon>
        <taxon>Halobacteria</taxon>
        <taxon>Halobacteriales</taxon>
        <taxon>Haloferacaceae</taxon>
        <taxon>Halopenitus</taxon>
    </lineage>
</organism>
<protein>
    <submittedName>
        <fullName evidence="6">HpcH/HpaI aldolase/citrate lyase family protein</fullName>
    </submittedName>
</protein>
<dbReference type="SUPFAM" id="SSF51621">
    <property type="entry name" value="Phosphoenolpyruvate/pyruvate domain"/>
    <property type="match status" value="1"/>
</dbReference>
<dbReference type="PANTHER" id="PTHR32308">
    <property type="entry name" value="LYASE BETA SUBUNIT, PUTATIVE (AFU_ORTHOLOGUE AFUA_4G13030)-RELATED"/>
    <property type="match status" value="1"/>
</dbReference>
<evidence type="ECO:0000256" key="4">
    <source>
        <dbReference type="SAM" id="MobiDB-lite"/>
    </source>
</evidence>
<dbReference type="InterPro" id="IPR040442">
    <property type="entry name" value="Pyrv_kinase-like_dom_sf"/>
</dbReference>
<dbReference type="AlphaFoldDB" id="A0ABD5UWS8"/>